<organism evidence="1 2">
    <name type="scientific">Prevotella veroralis F0319</name>
    <dbReference type="NCBI Taxonomy" id="649761"/>
    <lineage>
        <taxon>Bacteria</taxon>
        <taxon>Pseudomonadati</taxon>
        <taxon>Bacteroidota</taxon>
        <taxon>Bacteroidia</taxon>
        <taxon>Bacteroidales</taxon>
        <taxon>Prevotellaceae</taxon>
        <taxon>Prevotella</taxon>
    </lineage>
</organism>
<sequence>MLFAFKLILYRNINNNILELKERLLCWQMVLSTPLFIRRGAGR</sequence>
<dbReference type="AlphaFoldDB" id="C9MKN2"/>
<dbReference type="HOGENOM" id="CLU_3237907_0_0_10"/>
<protein>
    <submittedName>
        <fullName evidence="1">Uncharacterized protein</fullName>
    </submittedName>
</protein>
<dbReference type="EMBL" id="ACVA01000005">
    <property type="protein sequence ID" value="EEX19953.1"/>
    <property type="molecule type" value="Genomic_DNA"/>
</dbReference>
<evidence type="ECO:0000313" key="2">
    <source>
        <dbReference type="Proteomes" id="UP000003327"/>
    </source>
</evidence>
<dbReference type="STRING" id="649761.HMPREF0973_00156"/>
<name>C9MKN2_9BACT</name>
<proteinExistence type="predicted"/>
<accession>C9MKN2</accession>
<comment type="caution">
    <text evidence="1">The sequence shown here is derived from an EMBL/GenBank/DDBJ whole genome shotgun (WGS) entry which is preliminary data.</text>
</comment>
<evidence type="ECO:0000313" key="1">
    <source>
        <dbReference type="EMBL" id="EEX19953.1"/>
    </source>
</evidence>
<reference evidence="1 2" key="1">
    <citation type="submission" date="2009-09" db="EMBL/GenBank/DDBJ databases">
        <authorList>
            <person name="Weinstock G."/>
            <person name="Sodergren E."/>
            <person name="Clifton S."/>
            <person name="Fulton L."/>
            <person name="Fulton B."/>
            <person name="Courtney L."/>
            <person name="Fronick C."/>
            <person name="Harrison M."/>
            <person name="Strong C."/>
            <person name="Farmer C."/>
            <person name="Delahaunty K."/>
            <person name="Markovic C."/>
            <person name="Hall O."/>
            <person name="Minx P."/>
            <person name="Tomlinson C."/>
            <person name="Mitreva M."/>
            <person name="Nelson J."/>
            <person name="Hou S."/>
            <person name="Wollam A."/>
            <person name="Pepin K.H."/>
            <person name="Johnson M."/>
            <person name="Bhonagiri V."/>
            <person name="Nash W.E."/>
            <person name="Warren W."/>
            <person name="Chinwalla A."/>
            <person name="Mardis E.R."/>
            <person name="Wilson R.K."/>
        </authorList>
    </citation>
    <scope>NUCLEOTIDE SEQUENCE [LARGE SCALE GENOMIC DNA]</scope>
    <source>
        <strain evidence="1 2">F0319</strain>
    </source>
</reference>
<gene>
    <name evidence="1" type="ORF">HMPREF0973_00156</name>
</gene>
<keyword evidence="2" id="KW-1185">Reference proteome</keyword>
<dbReference type="Proteomes" id="UP000003327">
    <property type="component" value="Unassembled WGS sequence"/>
</dbReference>